<feature type="compositionally biased region" description="Acidic residues" evidence="1">
    <location>
        <begin position="109"/>
        <end position="118"/>
    </location>
</feature>
<accession>A0A1Y1CQ13</accession>
<evidence type="ECO:0000313" key="2">
    <source>
        <dbReference type="EMBL" id="BAX82032.1"/>
    </source>
</evidence>
<reference evidence="3" key="2">
    <citation type="journal article" date="2020" name="Antonie Van Leeuwenhoek">
        <title>Labilibaculum antarcticum sp. nov., a novel facultative anaerobic, psychrotorelant bacterium isolated from marine sediment of Antarctica.</title>
        <authorList>
            <person name="Watanabe M."/>
            <person name="Kojima H."/>
            <person name="Fukui M."/>
        </authorList>
    </citation>
    <scope>NUCLEOTIDE SEQUENCE [LARGE SCALE GENOMIC DNA]</scope>
    <source>
        <strain evidence="3">SPP2</strain>
    </source>
</reference>
<feature type="region of interest" description="Disordered" evidence="1">
    <location>
        <begin position="93"/>
        <end position="118"/>
    </location>
</feature>
<evidence type="ECO:0000313" key="3">
    <source>
        <dbReference type="Proteomes" id="UP000218267"/>
    </source>
</evidence>
<sequence length="118" mass="12724">MKSFKPFVNLTKSEATGVYTLNSVVSLPKDYALSSIDQGLIEKDGKKIWTVTASVTTNGSTETDIVEFAVPLKQGPSEEITKVIMTVIDSSSLSTSVANTAEENRTDVNYDDAETTNP</sequence>
<dbReference type="KEGG" id="mbas:ALGA_3740"/>
<proteinExistence type="predicted"/>
<dbReference type="EMBL" id="AP018042">
    <property type="protein sequence ID" value="BAX82032.1"/>
    <property type="molecule type" value="Genomic_DNA"/>
</dbReference>
<gene>
    <name evidence="2" type="ORF">ALGA_3740</name>
</gene>
<organism evidence="2 3">
    <name type="scientific">Labilibaculum antarcticum</name>
    <dbReference type="NCBI Taxonomy" id="1717717"/>
    <lineage>
        <taxon>Bacteria</taxon>
        <taxon>Pseudomonadati</taxon>
        <taxon>Bacteroidota</taxon>
        <taxon>Bacteroidia</taxon>
        <taxon>Marinilabiliales</taxon>
        <taxon>Marinifilaceae</taxon>
        <taxon>Labilibaculum</taxon>
    </lineage>
</organism>
<reference evidence="2 3" key="1">
    <citation type="journal article" date="2018" name="Mar. Genomics">
        <title>Complete genome sequence of Marinifilaceae bacterium strain SPP2, isolated from the Antarctic marine sediment.</title>
        <authorList>
            <person name="Watanabe M."/>
            <person name="Kojima H."/>
            <person name="Fukui M."/>
        </authorList>
    </citation>
    <scope>NUCLEOTIDE SEQUENCE [LARGE SCALE GENOMIC DNA]</scope>
    <source>
        <strain evidence="2 3">SPP2</strain>
    </source>
</reference>
<evidence type="ECO:0000256" key="1">
    <source>
        <dbReference type="SAM" id="MobiDB-lite"/>
    </source>
</evidence>
<dbReference type="OrthoDB" id="1120362at2"/>
<dbReference type="Proteomes" id="UP000218267">
    <property type="component" value="Chromosome"/>
</dbReference>
<dbReference type="RefSeq" id="WP_096431991.1">
    <property type="nucleotide sequence ID" value="NZ_AP018042.1"/>
</dbReference>
<dbReference type="AlphaFoldDB" id="A0A1Y1CQ13"/>
<name>A0A1Y1CQ13_9BACT</name>
<keyword evidence="3" id="KW-1185">Reference proteome</keyword>
<protein>
    <submittedName>
        <fullName evidence="2">Uncharacterized protein</fullName>
    </submittedName>
</protein>